<feature type="region of interest" description="Disordered" evidence="3">
    <location>
        <begin position="51"/>
        <end position="95"/>
    </location>
</feature>
<name>A0A9W8CC50_9POAL</name>
<evidence type="ECO:0000313" key="5">
    <source>
        <dbReference type="EMBL" id="KAJ1253719.1"/>
    </source>
</evidence>
<evidence type="ECO:0000256" key="2">
    <source>
        <dbReference type="ARBA" id="ARBA00023242"/>
    </source>
</evidence>
<feature type="compositionally biased region" description="Basic residues" evidence="3">
    <location>
        <begin position="55"/>
        <end position="72"/>
    </location>
</feature>
<dbReference type="GO" id="GO:0006355">
    <property type="term" value="P:regulation of DNA-templated transcription"/>
    <property type="evidence" value="ECO:0007669"/>
    <property type="project" value="InterPro"/>
</dbReference>
<dbReference type="EMBL" id="MU630809">
    <property type="protein sequence ID" value="KAJ1253719.1"/>
    <property type="molecule type" value="Genomic_DNA"/>
</dbReference>
<feature type="compositionally biased region" description="Low complexity" evidence="3">
    <location>
        <begin position="192"/>
        <end position="212"/>
    </location>
</feature>
<accession>A0A9W8CC50</accession>
<feature type="region of interest" description="Disordered" evidence="3">
    <location>
        <begin position="313"/>
        <end position="338"/>
    </location>
</feature>
<comment type="subcellular location">
    <subcellularLocation>
        <location evidence="1">Nucleus</location>
    </subcellularLocation>
</comment>
<feature type="compositionally biased region" description="Low complexity" evidence="3">
    <location>
        <begin position="176"/>
        <end position="185"/>
    </location>
</feature>
<gene>
    <name evidence="5" type="ORF">BS78_K206900</name>
</gene>
<dbReference type="GO" id="GO:0005634">
    <property type="term" value="C:nucleus"/>
    <property type="evidence" value="ECO:0007669"/>
    <property type="project" value="UniProtKB-SubCell"/>
</dbReference>
<feature type="domain" description="QLQ" evidence="4">
    <location>
        <begin position="18"/>
        <end position="53"/>
    </location>
</feature>
<sequence>MMMMSGRAGGGASTGRYPFTASQWQELEHQALIYKCLASGKPIPAYLMPPAPPHPRLRPRHPPLRSHSRRNPRWGGAASDGVRQEAGRGPGARAVPADGRQEVALLQGGVPGLQVLREAHAPGQEPFKKACGNVLGHAGALLKRLLRLERHRHHHLLPGALLPPPWPDRARRPRRTTPCTAAARTRSPRARPPQARTTRRSATPSTSTSTPRTRTRRRRRRTTRWTRGDYAYGQTAKEVGEHAFFSDGAAERERQAAAGQHVAVQAARDGAEAGRTSLFQVGGYGTGSAYAVDLTKEDDEEERRRQQQHCFVLGADLRLERPSGHDPRPGAEAPPALL</sequence>
<dbReference type="Pfam" id="PF08880">
    <property type="entry name" value="QLQ"/>
    <property type="match status" value="1"/>
</dbReference>
<comment type="caution">
    <text evidence="5">The sequence shown here is derived from an EMBL/GenBank/DDBJ whole genome shotgun (WGS) entry which is preliminary data.</text>
</comment>
<organism evidence="5 6">
    <name type="scientific">Paspalum vaginatum</name>
    <name type="common">seashore paspalum</name>
    <dbReference type="NCBI Taxonomy" id="158149"/>
    <lineage>
        <taxon>Eukaryota</taxon>
        <taxon>Viridiplantae</taxon>
        <taxon>Streptophyta</taxon>
        <taxon>Embryophyta</taxon>
        <taxon>Tracheophyta</taxon>
        <taxon>Spermatophyta</taxon>
        <taxon>Magnoliopsida</taxon>
        <taxon>Liliopsida</taxon>
        <taxon>Poales</taxon>
        <taxon>Poaceae</taxon>
        <taxon>PACMAD clade</taxon>
        <taxon>Panicoideae</taxon>
        <taxon>Andropogonodae</taxon>
        <taxon>Paspaleae</taxon>
        <taxon>Paspalinae</taxon>
        <taxon>Paspalum</taxon>
    </lineage>
</organism>
<keyword evidence="2" id="KW-0539">Nucleus</keyword>
<dbReference type="Proteomes" id="UP001164776">
    <property type="component" value="Unassembled WGS sequence"/>
</dbReference>
<keyword evidence="6" id="KW-1185">Reference proteome</keyword>
<protein>
    <recommendedName>
        <fullName evidence="4">QLQ domain-containing protein</fullName>
    </recommendedName>
</protein>
<evidence type="ECO:0000313" key="6">
    <source>
        <dbReference type="Proteomes" id="UP001164776"/>
    </source>
</evidence>
<evidence type="ECO:0000259" key="4">
    <source>
        <dbReference type="PROSITE" id="PS51666"/>
    </source>
</evidence>
<dbReference type="PROSITE" id="PS51666">
    <property type="entry name" value="QLQ"/>
    <property type="match status" value="1"/>
</dbReference>
<reference evidence="5 6" key="1">
    <citation type="submission" date="2022-10" db="EMBL/GenBank/DDBJ databases">
        <title>WGS assembly of Paspalum vaginatum 540-79.</title>
        <authorList>
            <person name="Sun G."/>
            <person name="Wase N."/>
            <person name="Shu S."/>
            <person name="Jenkins J."/>
            <person name="Zhou B."/>
            <person name="Torres-Rodriguez J."/>
            <person name="Chen C."/>
            <person name="Sandor L."/>
            <person name="Plott C."/>
            <person name="Yoshinga Y."/>
            <person name="Daum C."/>
            <person name="Qi P."/>
            <person name="Barry K."/>
            <person name="Lipzen A."/>
            <person name="Berry L."/>
            <person name="Pedersen C."/>
            <person name="Gottilla T."/>
            <person name="Foltz A."/>
            <person name="Yu H."/>
            <person name="O'Malley R."/>
            <person name="Zhang C."/>
            <person name="Devos K."/>
            <person name="Sigmon B."/>
            <person name="Yu B."/>
            <person name="Obata T."/>
            <person name="Schmutz J."/>
            <person name="Schnable J."/>
        </authorList>
    </citation>
    <scope>NUCLEOTIDE SEQUENCE [LARGE SCALE GENOMIC DNA]</scope>
    <source>
        <strain evidence="6">cv. 540-79</strain>
    </source>
</reference>
<dbReference type="GO" id="GO:0005524">
    <property type="term" value="F:ATP binding"/>
    <property type="evidence" value="ECO:0007669"/>
    <property type="project" value="InterPro"/>
</dbReference>
<evidence type="ECO:0000256" key="1">
    <source>
        <dbReference type="ARBA" id="ARBA00004123"/>
    </source>
</evidence>
<feature type="compositionally biased region" description="Basic residues" evidence="3">
    <location>
        <begin position="213"/>
        <end position="224"/>
    </location>
</feature>
<feature type="compositionally biased region" description="Basic and acidic residues" evidence="3">
    <location>
        <begin position="317"/>
        <end position="329"/>
    </location>
</feature>
<dbReference type="SMART" id="SM00951">
    <property type="entry name" value="QLQ"/>
    <property type="match status" value="1"/>
</dbReference>
<dbReference type="InterPro" id="IPR014978">
    <property type="entry name" value="Gln-Leu-Gln_QLQ"/>
</dbReference>
<evidence type="ECO:0000256" key="3">
    <source>
        <dbReference type="SAM" id="MobiDB-lite"/>
    </source>
</evidence>
<feature type="region of interest" description="Disordered" evidence="3">
    <location>
        <begin position="157"/>
        <end position="228"/>
    </location>
</feature>
<proteinExistence type="predicted"/>
<dbReference type="AlphaFoldDB" id="A0A9W8CC50"/>